<keyword evidence="2" id="KW-1185">Reference proteome</keyword>
<dbReference type="Proteomes" id="UP000478417">
    <property type="component" value="Unassembled WGS sequence"/>
</dbReference>
<dbReference type="AlphaFoldDB" id="A0A6B2M309"/>
<accession>A0A6B2M309</accession>
<dbReference type="RefSeq" id="WP_163966790.1">
    <property type="nucleotide sequence ID" value="NZ_JAAGNX010000003.1"/>
</dbReference>
<dbReference type="EMBL" id="JAAGNX010000003">
    <property type="protein sequence ID" value="NDV63348.1"/>
    <property type="molecule type" value="Genomic_DNA"/>
</dbReference>
<proteinExistence type="predicted"/>
<evidence type="ECO:0000313" key="2">
    <source>
        <dbReference type="Proteomes" id="UP000478417"/>
    </source>
</evidence>
<sequence length="86" mass="9610">MSITNQNATKQLEVTRATDGIAEVYDINPGTRPVDIIEKMNLPPSWELVANDGHSQYKDTDDLYQLLPGTYEKAYAATPTRVGRLK</sequence>
<gene>
    <name evidence="1" type="ORF">G0Q06_12860</name>
</gene>
<evidence type="ECO:0000313" key="1">
    <source>
        <dbReference type="EMBL" id="NDV63348.1"/>
    </source>
</evidence>
<protein>
    <submittedName>
        <fullName evidence="1">Uncharacterized protein</fullName>
    </submittedName>
</protein>
<comment type="caution">
    <text evidence="1">The sequence shown here is derived from an EMBL/GenBank/DDBJ whole genome shotgun (WGS) entry which is preliminary data.</text>
</comment>
<reference evidence="1 2" key="1">
    <citation type="submission" date="2020-02" db="EMBL/GenBank/DDBJ databases">
        <title>Albibacoteraceae fam. nov., the first described family within the subdivision 4 Verrucomicrobia.</title>
        <authorList>
            <person name="Xi F."/>
        </authorList>
    </citation>
    <scope>NUCLEOTIDE SEQUENCE [LARGE SCALE GENOMIC DNA]</scope>
    <source>
        <strain evidence="1 2">CK1056</strain>
    </source>
</reference>
<name>A0A6B2M309_9BACT</name>
<organism evidence="1 2">
    <name type="scientific">Oceanipulchritudo coccoides</name>
    <dbReference type="NCBI Taxonomy" id="2706888"/>
    <lineage>
        <taxon>Bacteria</taxon>
        <taxon>Pseudomonadati</taxon>
        <taxon>Verrucomicrobiota</taxon>
        <taxon>Opitutia</taxon>
        <taxon>Puniceicoccales</taxon>
        <taxon>Oceanipulchritudinaceae</taxon>
        <taxon>Oceanipulchritudo</taxon>
    </lineage>
</organism>